<evidence type="ECO:0000256" key="7">
    <source>
        <dbReference type="SAM" id="MobiDB-lite"/>
    </source>
</evidence>
<dbReference type="Pfam" id="PF23797">
    <property type="entry name" value="Beta-prop_ELP1_2nd"/>
    <property type="match status" value="1"/>
</dbReference>
<dbReference type="InterPro" id="IPR056165">
    <property type="entry name" value="Beta-prop_ELP1_2nd"/>
</dbReference>
<reference evidence="13" key="1">
    <citation type="submission" date="2016-06" db="EMBL/GenBank/DDBJ databases">
        <title>Draft Genome sequence of the fungus Inonotus baumii.</title>
        <authorList>
            <person name="Zhu H."/>
            <person name="Lin W."/>
        </authorList>
    </citation>
    <scope>NUCLEOTIDE SEQUENCE</scope>
    <source>
        <strain evidence="13">821</strain>
    </source>
</reference>
<feature type="compositionally biased region" description="Polar residues" evidence="7">
    <location>
        <begin position="257"/>
        <end position="267"/>
    </location>
</feature>
<dbReference type="PANTHER" id="PTHR12747:SF0">
    <property type="entry name" value="ELONGATOR COMPLEX PROTEIN 1"/>
    <property type="match status" value="1"/>
</dbReference>
<dbReference type="Pfam" id="PF23878">
    <property type="entry name" value="TPR_ELP1"/>
    <property type="match status" value="1"/>
</dbReference>
<dbReference type="InterPro" id="IPR056166">
    <property type="entry name" value="TPR_ELP1"/>
</dbReference>
<keyword evidence="5" id="KW-0819">tRNA processing</keyword>
<evidence type="ECO:0000259" key="11">
    <source>
        <dbReference type="Pfam" id="PF23925"/>
    </source>
</evidence>
<protein>
    <submittedName>
        <fullName evidence="13">IkappaB kinase complex, IKAP component</fullName>
    </submittedName>
</protein>
<dbReference type="PANTHER" id="PTHR12747">
    <property type="entry name" value="ELONGATOR COMPLEX PROTEIN 1"/>
    <property type="match status" value="1"/>
</dbReference>
<dbReference type="GO" id="GO:0002926">
    <property type="term" value="P:tRNA wobble base 5-methoxycarbonylmethyl-2-thiouridinylation"/>
    <property type="evidence" value="ECO:0007669"/>
    <property type="project" value="TreeGrafter"/>
</dbReference>
<sequence length="1604" mass="180767">MAPTLQPKINDMSAPHTARRSARLANRTSASSHEPSSSGQKAGPSSRRVKPPMKSRPQGEEVDWVCTPPPRFAFKERFRKYKGKKKAIEAPLTDLRPPSEPVTDSAEDHELLKEVQRRQAAMIEYLDGMLEDHQKLLVHLPPKEEFNGLLAWFSDVEDRVSARDKENERLRIENKRLHREMDKLKEEFRRLKEAVEEIRRKVEGLPPKYRRKFDPHGKPFREWRRSPLSAEIIPGPLDTTLAERRGRWHASPVLVESESSAEGSTDATLVEQDVTRKRRREEEDEPLREETMAGDAKPRPYPPVGGKSTWFTGAQGDLSAPPAKKRRVVAAAYDVEHSCAYALSEKQDEIEVFRIDTLDPSEEFPVPIATFAANGGVVSASYVSEAQAIAIITRGGDIGLVHVTDGSSNHSEVIGSVDSGIVSVGWSPDESLVVIINGDEKLLLMTKTFDVLLEQPLLTEESGESQQVNVGWGSKQTQFHGSLGKAAAQASPTSFASVGTSPDDDGLSRVSWRGDAAFFVVSTLRAPTTGFNERKRRTLRVYDRQGVLQNVAEPIAGLEHVLDWRPSGNLVASTQRFGPDGCGAGREGRHDVVFFERNGLRHGDFTLREQGNYKVRELFWNADSEILGVWIEREEGDVVQLWTTGNYHWYLKQEILAPRESNTPVKFTFVTWHPENAFHLLLTTQNQILEYALAWETLISRRAPPNDTGCVVVIDGTSPLITPFRTENVPPPMASYTLELYEAQTPIHVAFSPIGDYLAVLQHSGMVTLWNLRTRIGFSRGKAVDPVQLCMVELDLDGCLPRQIVLHEKPSASETFRVSCLVSNGNEDAALIAIVEENVLRASKLIDLPGTDGRFAYSETGLYWQSSEGTIFSVSASDGSPAYITSFPTFCITTEVVSFDDGTELFVGRSDSGKLYCTGLEAESAFLFAQNTTSMTVSVGFVIYTTSTHDAFFASLGKLKALILDSGPSGTSEVAAAKDQTQWERRRVERGSRIVTAVPSNMSLVLQMPRGNLETINPRPMVMTVVEQDIEAKSYRKAFLACRKHRIDLTILVQHDPATFLENISSFVDQIDDVDHLNLFLTNIGQSSLEPAKISEYCDALRAELESRSLTKYVNSILTAYVVKKPADYEAGLSSLLRLREINSELVEEAVKYIIFLVDADKLFDMALGMYDFSLVLLIAQHSQRDPREYLPFLRELRALPNYYQRHKIDDHLKRYSSALENLHLAGPEYFEEAVVFIEKHRLYREALSLWKNDVDHYKRILDVYGDYLYERREYRQAALVFTEAENSSKALVACERALMWREALELAIRECVDEIAFADLTHRLADELLSKKRYEEAARVFLDHAKSVRQCVSALAQGNMFSEARRIISLHREPSLLEEIVQPATLDTCTRITEDLDEMRTQLRKQLERIRELRIKKTEEPDAFYGLDDDPTLHSVDVMTDVSMAPTAFTRYTAAPSTASKASKRTSRSKRKMERKVGSGRKGTIDEEEYLLKSLGKLVGRFGEIQSDSEQVLPHLLQFSPEHRNEARELQVKISSFQVELQEAVDDVWPTNDTGDGASEMNVTSWAERMEERRRERENAIKTIAKPVLEYNESSWRSDIFGV</sequence>
<evidence type="ECO:0000256" key="2">
    <source>
        <dbReference type="ARBA" id="ARBA00005043"/>
    </source>
</evidence>
<evidence type="ECO:0000256" key="1">
    <source>
        <dbReference type="ARBA" id="ARBA00004496"/>
    </source>
</evidence>
<feature type="region of interest" description="Disordered" evidence="7">
    <location>
        <begin position="1"/>
        <end position="66"/>
    </location>
</feature>
<organism evidence="13 14">
    <name type="scientific">Sanghuangporus baumii</name>
    <name type="common">Phellinus baumii</name>
    <dbReference type="NCBI Taxonomy" id="108892"/>
    <lineage>
        <taxon>Eukaryota</taxon>
        <taxon>Fungi</taxon>
        <taxon>Dikarya</taxon>
        <taxon>Basidiomycota</taxon>
        <taxon>Agaricomycotina</taxon>
        <taxon>Agaricomycetes</taxon>
        <taxon>Hymenochaetales</taxon>
        <taxon>Hymenochaetaceae</taxon>
        <taxon>Sanghuangporus</taxon>
    </lineage>
</organism>
<dbReference type="Proteomes" id="UP000757232">
    <property type="component" value="Unassembled WGS sequence"/>
</dbReference>
<dbReference type="GO" id="GO:0000049">
    <property type="term" value="F:tRNA binding"/>
    <property type="evidence" value="ECO:0007669"/>
    <property type="project" value="TreeGrafter"/>
</dbReference>
<proteinExistence type="inferred from homology"/>
<comment type="similarity">
    <text evidence="3">Belongs to the ELP1/IKA1 family.</text>
</comment>
<dbReference type="EMBL" id="LNZH02000211">
    <property type="protein sequence ID" value="OCB85125.1"/>
    <property type="molecule type" value="Genomic_DNA"/>
</dbReference>
<dbReference type="InterPro" id="IPR056164">
    <property type="entry name" value="Beta-prop_ELP1_1st"/>
</dbReference>
<feature type="compositionally biased region" description="Basic residues" evidence="7">
    <location>
        <begin position="1463"/>
        <end position="1475"/>
    </location>
</feature>
<name>A0A9Q5MZE3_SANBA</name>
<feature type="compositionally biased region" description="Polar residues" evidence="7">
    <location>
        <begin position="26"/>
        <end position="40"/>
    </location>
</feature>
<dbReference type="InterPro" id="IPR006849">
    <property type="entry name" value="Elp1"/>
</dbReference>
<dbReference type="SUPFAM" id="SSF82171">
    <property type="entry name" value="DPP6 N-terminal domain-like"/>
    <property type="match status" value="1"/>
</dbReference>
<dbReference type="InterPro" id="IPR056169">
    <property type="entry name" value="HB_ELP1"/>
</dbReference>
<dbReference type="SUPFAM" id="SSF69322">
    <property type="entry name" value="Tricorn protease domain 2"/>
    <property type="match status" value="1"/>
</dbReference>
<feature type="domain" description="ELP1 alpha-solenoid" evidence="11">
    <location>
        <begin position="1090"/>
        <end position="1197"/>
    </location>
</feature>
<comment type="caution">
    <text evidence="13">The sequence shown here is derived from an EMBL/GenBank/DDBJ whole genome shotgun (WGS) entry which is preliminary data.</text>
</comment>
<evidence type="ECO:0000259" key="12">
    <source>
        <dbReference type="Pfam" id="PF23936"/>
    </source>
</evidence>
<keyword evidence="13" id="KW-0418">Kinase</keyword>
<dbReference type="Pfam" id="PF23925">
    <property type="entry name" value="A-sol_ELP1"/>
    <property type="match status" value="2"/>
</dbReference>
<accession>A0A9Q5MZE3</accession>
<dbReference type="Pfam" id="PF04762">
    <property type="entry name" value="Beta-prop_ELP1_1st"/>
    <property type="match status" value="1"/>
</dbReference>
<keyword evidence="6" id="KW-0175">Coiled coil</keyword>
<dbReference type="Pfam" id="PF23936">
    <property type="entry name" value="HB_ELP1"/>
    <property type="match status" value="1"/>
</dbReference>
<evidence type="ECO:0000313" key="14">
    <source>
        <dbReference type="Proteomes" id="UP000757232"/>
    </source>
</evidence>
<keyword evidence="14" id="KW-1185">Reference proteome</keyword>
<evidence type="ECO:0000256" key="5">
    <source>
        <dbReference type="ARBA" id="ARBA00022694"/>
    </source>
</evidence>
<dbReference type="GO" id="GO:0005829">
    <property type="term" value="C:cytosol"/>
    <property type="evidence" value="ECO:0007669"/>
    <property type="project" value="TreeGrafter"/>
</dbReference>
<keyword evidence="4" id="KW-0963">Cytoplasm</keyword>
<evidence type="ECO:0000259" key="8">
    <source>
        <dbReference type="Pfam" id="PF04762"/>
    </source>
</evidence>
<feature type="region of interest" description="Disordered" evidence="7">
    <location>
        <begin position="1455"/>
        <end position="1482"/>
    </location>
</feature>
<dbReference type="InterPro" id="IPR056167">
    <property type="entry name" value="A-sol_ELP1"/>
</dbReference>
<evidence type="ECO:0000313" key="13">
    <source>
        <dbReference type="EMBL" id="OCB85125.1"/>
    </source>
</evidence>
<evidence type="ECO:0000259" key="9">
    <source>
        <dbReference type="Pfam" id="PF23797"/>
    </source>
</evidence>
<dbReference type="GO" id="GO:0016301">
    <property type="term" value="F:kinase activity"/>
    <property type="evidence" value="ECO:0007669"/>
    <property type="project" value="UniProtKB-KW"/>
</dbReference>
<evidence type="ECO:0000256" key="3">
    <source>
        <dbReference type="ARBA" id="ARBA00006086"/>
    </source>
</evidence>
<feature type="domain" description="ELP1 alpha-solenoid" evidence="11">
    <location>
        <begin position="1019"/>
        <end position="1086"/>
    </location>
</feature>
<evidence type="ECO:0000256" key="4">
    <source>
        <dbReference type="ARBA" id="ARBA00022490"/>
    </source>
</evidence>
<feature type="region of interest" description="Disordered" evidence="7">
    <location>
        <begin position="254"/>
        <end position="302"/>
    </location>
</feature>
<comment type="pathway">
    <text evidence="2">tRNA modification; 5-methoxycarbonylmethyl-2-thiouridine-tRNA biosynthesis.</text>
</comment>
<feature type="domain" description="ELP1 first N-terminal beta-propeller" evidence="8">
    <location>
        <begin position="324"/>
        <end position="675"/>
    </location>
</feature>
<dbReference type="GO" id="GO:0033588">
    <property type="term" value="C:elongator holoenzyme complex"/>
    <property type="evidence" value="ECO:0007669"/>
    <property type="project" value="InterPro"/>
</dbReference>
<feature type="domain" description="ELP1 N-terminal second beta-propeller" evidence="9">
    <location>
        <begin position="713"/>
        <end position="995"/>
    </location>
</feature>
<evidence type="ECO:0000259" key="10">
    <source>
        <dbReference type="Pfam" id="PF23878"/>
    </source>
</evidence>
<comment type="subcellular location">
    <subcellularLocation>
        <location evidence="1">Cytoplasm</location>
    </subcellularLocation>
</comment>
<evidence type="ECO:0000256" key="6">
    <source>
        <dbReference type="SAM" id="Coils"/>
    </source>
</evidence>
<feature type="coiled-coil region" evidence="6">
    <location>
        <begin position="167"/>
        <end position="201"/>
    </location>
</feature>
<gene>
    <name evidence="13" type="ORF">A7U60_g7750</name>
</gene>
<dbReference type="OrthoDB" id="40048at2759"/>
<feature type="domain" description="ELP1 three-helical bundle" evidence="12">
    <location>
        <begin position="1377"/>
        <end position="1548"/>
    </location>
</feature>
<feature type="coiled-coil region" evidence="6">
    <location>
        <begin position="1390"/>
        <end position="1421"/>
    </location>
</feature>
<feature type="domain" description="ELP1 TPR" evidence="10">
    <location>
        <begin position="1204"/>
        <end position="1367"/>
    </location>
</feature>
<keyword evidence="13" id="KW-0808">Transferase</keyword>